<accession>A0A069PMN8</accession>
<dbReference type="Proteomes" id="UP000027466">
    <property type="component" value="Unassembled WGS sequence"/>
</dbReference>
<dbReference type="AlphaFoldDB" id="A0A069PMN8"/>
<keyword evidence="1" id="KW-0472">Membrane</keyword>
<dbReference type="EMBL" id="JFHC01000085">
    <property type="protein sequence ID" value="KDR38561.1"/>
    <property type="molecule type" value="Genomic_DNA"/>
</dbReference>
<dbReference type="PANTHER" id="PTHR22674:SF6">
    <property type="entry name" value="NTPASE KAP FAMILY P-LOOP DOMAIN-CONTAINING PROTEIN 1"/>
    <property type="match status" value="1"/>
</dbReference>
<dbReference type="InterPro" id="IPR052754">
    <property type="entry name" value="NTPase_KAP_P-loop"/>
</dbReference>
<reference evidence="3 4" key="1">
    <citation type="submission" date="2014-03" db="EMBL/GenBank/DDBJ databases">
        <title>Draft Genome Sequences of Four Burkholderia Strains.</title>
        <authorList>
            <person name="Liu X.Y."/>
            <person name="Li C.X."/>
            <person name="Xu J.H."/>
        </authorList>
    </citation>
    <scope>NUCLEOTIDE SEQUENCE [LARGE SCALE GENOMIC DNA]</scope>
    <source>
        <strain evidence="3 4">DSM 50014</strain>
    </source>
</reference>
<protein>
    <recommendedName>
        <fullName evidence="2">KAP NTPase domain-containing protein</fullName>
    </recommendedName>
</protein>
<comment type="caution">
    <text evidence="3">The sequence shown here is derived from an EMBL/GenBank/DDBJ whole genome shotgun (WGS) entry which is preliminary data.</text>
</comment>
<dbReference type="Pfam" id="PF07693">
    <property type="entry name" value="KAP_NTPase"/>
    <property type="match status" value="1"/>
</dbReference>
<feature type="transmembrane region" description="Helical" evidence="1">
    <location>
        <begin position="76"/>
        <end position="96"/>
    </location>
</feature>
<evidence type="ECO:0000259" key="2">
    <source>
        <dbReference type="Pfam" id="PF07693"/>
    </source>
</evidence>
<sequence length="463" mass="51368">MPERLTRKEQERFWFRLNVSRVGGARVRQRLHEHLFELMFRTSLGLGRAAVAAATVAVLCGVLYLFPSVDSPLRSLFGWAIPTSAVAAFAAVKALAAKMKFDDAPVSEVVKNLVEAPKYEQELGFVHQVEKDLKRVFESLPHDEGLVIFIDDLDRCSPSKVASVLEAVNLFLAGGFSNCCFVVGMDTEMVAAALQSAHKELAANLPADVRIPIGWRFMDKFVQLPFVIPPLDALRYKAFMMQLLGNTESKTPGADGAAGSSAEPGIEDFNQEAARLGALRSDTPEFVNLTVEAASIFGGNPRELKRFINLLRFNYFLWFSRDRRGLAVPPKRALGLWTALSVKWPEHARWLRRIEHRRLSDETLKAMFEGPEPTGGGSQAAPVRGRLPDTGETNHLAVLESVAGTCAEARDRDRWQTKLVELYGLEKTTPWLADDALLDFYVQSGAKLAQEGRLSEHVGTGFW</sequence>
<gene>
    <name evidence="3" type="ORF">BG61_39355</name>
</gene>
<keyword evidence="1" id="KW-0812">Transmembrane</keyword>
<feature type="domain" description="KAP NTPase" evidence="2">
    <location>
        <begin position="128"/>
        <end position="312"/>
    </location>
</feature>
<evidence type="ECO:0000313" key="3">
    <source>
        <dbReference type="EMBL" id="KDR38561.1"/>
    </source>
</evidence>
<dbReference type="InterPro" id="IPR011646">
    <property type="entry name" value="KAP_P-loop"/>
</dbReference>
<keyword evidence="4" id="KW-1185">Reference proteome</keyword>
<keyword evidence="1" id="KW-1133">Transmembrane helix</keyword>
<dbReference type="RefSeq" id="WP_035924203.1">
    <property type="nucleotide sequence ID" value="NZ_CADFFX010000052.1"/>
</dbReference>
<proteinExistence type="predicted"/>
<feature type="transmembrane region" description="Helical" evidence="1">
    <location>
        <begin position="38"/>
        <end position="64"/>
    </location>
</feature>
<evidence type="ECO:0000256" key="1">
    <source>
        <dbReference type="SAM" id="Phobius"/>
    </source>
</evidence>
<name>A0A069PMN8_9BURK</name>
<dbReference type="PANTHER" id="PTHR22674">
    <property type="entry name" value="NTPASE, KAP FAMILY P-LOOP DOMAIN-CONTAINING 1"/>
    <property type="match status" value="1"/>
</dbReference>
<dbReference type="STRING" id="60547.GCA_000751215_00003"/>
<evidence type="ECO:0000313" key="4">
    <source>
        <dbReference type="Proteomes" id="UP000027466"/>
    </source>
</evidence>
<organism evidence="3 4">
    <name type="scientific">Caballeronia glathei</name>
    <dbReference type="NCBI Taxonomy" id="60547"/>
    <lineage>
        <taxon>Bacteria</taxon>
        <taxon>Pseudomonadati</taxon>
        <taxon>Pseudomonadota</taxon>
        <taxon>Betaproteobacteria</taxon>
        <taxon>Burkholderiales</taxon>
        <taxon>Burkholderiaceae</taxon>
        <taxon>Caballeronia</taxon>
    </lineage>
</organism>